<proteinExistence type="predicted"/>
<dbReference type="SMART" id="SM00560">
    <property type="entry name" value="LamGL"/>
    <property type="match status" value="1"/>
</dbReference>
<dbReference type="Proteomes" id="UP001597055">
    <property type="component" value="Unassembled WGS sequence"/>
</dbReference>
<evidence type="ECO:0000256" key="3">
    <source>
        <dbReference type="ARBA" id="ARBA00022729"/>
    </source>
</evidence>
<dbReference type="Pfam" id="PF13385">
    <property type="entry name" value="Laminin_G_3"/>
    <property type="match status" value="1"/>
</dbReference>
<comment type="subcellular location">
    <subcellularLocation>
        <location evidence="1">Membrane</location>
        <topology evidence="1">Multi-pass membrane protein</topology>
    </subcellularLocation>
</comment>
<feature type="domain" description="PKD" evidence="10">
    <location>
        <begin position="959"/>
        <end position="1037"/>
    </location>
</feature>
<evidence type="ECO:0000256" key="2">
    <source>
        <dbReference type="ARBA" id="ARBA00022692"/>
    </source>
</evidence>
<evidence type="ECO:0000259" key="10">
    <source>
        <dbReference type="PROSITE" id="PS50093"/>
    </source>
</evidence>
<dbReference type="SUPFAM" id="SSF49299">
    <property type="entry name" value="PKD domain"/>
    <property type="match status" value="5"/>
</dbReference>
<name>A0ABW3AGT8_9MICO</name>
<dbReference type="PANTHER" id="PTHR46730:SF4">
    <property type="entry name" value="POLYCYSTIC KIDNEY DISEASE PROTEIN 1-LIKE 1"/>
    <property type="match status" value="1"/>
</dbReference>
<evidence type="ECO:0000256" key="7">
    <source>
        <dbReference type="ARBA" id="ARBA00023157"/>
    </source>
</evidence>
<evidence type="ECO:0000313" key="12">
    <source>
        <dbReference type="Proteomes" id="UP001597055"/>
    </source>
</evidence>
<keyword evidence="5" id="KW-1133">Transmembrane helix</keyword>
<evidence type="ECO:0000256" key="6">
    <source>
        <dbReference type="ARBA" id="ARBA00023136"/>
    </source>
</evidence>
<dbReference type="CDD" id="cd00146">
    <property type="entry name" value="PKD"/>
    <property type="match status" value="5"/>
</dbReference>
<dbReference type="InterPro" id="IPR022409">
    <property type="entry name" value="PKD/Chitinase_dom"/>
</dbReference>
<keyword evidence="3 9" id="KW-0732">Signal</keyword>
<dbReference type="InterPro" id="IPR011044">
    <property type="entry name" value="Quino_amine_DH_bsu"/>
</dbReference>
<dbReference type="InterPro" id="IPR013320">
    <property type="entry name" value="ConA-like_dom_sf"/>
</dbReference>
<dbReference type="SUPFAM" id="SSF50969">
    <property type="entry name" value="YVTN repeat-like/Quinoprotein amine dehydrogenase"/>
    <property type="match status" value="1"/>
</dbReference>
<dbReference type="PANTHER" id="PTHR46730">
    <property type="entry name" value="POLYCYSTIN-1"/>
    <property type="match status" value="1"/>
</dbReference>
<evidence type="ECO:0000256" key="8">
    <source>
        <dbReference type="SAM" id="MobiDB-lite"/>
    </source>
</evidence>
<dbReference type="Gene3D" id="2.60.40.10">
    <property type="entry name" value="Immunoglobulins"/>
    <property type="match status" value="5"/>
</dbReference>
<accession>A0ABW3AGT8</accession>
<protein>
    <submittedName>
        <fullName evidence="11">PKD domain-containing protein</fullName>
    </submittedName>
</protein>
<feature type="region of interest" description="Disordered" evidence="8">
    <location>
        <begin position="444"/>
        <end position="463"/>
    </location>
</feature>
<dbReference type="Pfam" id="PF18911">
    <property type="entry name" value="PKD_4"/>
    <property type="match status" value="5"/>
</dbReference>
<evidence type="ECO:0000256" key="1">
    <source>
        <dbReference type="ARBA" id="ARBA00004141"/>
    </source>
</evidence>
<keyword evidence="2" id="KW-0812">Transmembrane</keyword>
<keyword evidence="4" id="KW-0677">Repeat</keyword>
<evidence type="ECO:0000313" key="11">
    <source>
        <dbReference type="EMBL" id="MFD0790148.1"/>
    </source>
</evidence>
<keyword evidence="6" id="KW-0472">Membrane</keyword>
<feature type="domain" description="PKD" evidence="10">
    <location>
        <begin position="1259"/>
        <end position="1337"/>
    </location>
</feature>
<dbReference type="PROSITE" id="PS50093">
    <property type="entry name" value="PKD"/>
    <property type="match status" value="5"/>
</dbReference>
<feature type="domain" description="PKD" evidence="10">
    <location>
        <begin position="871"/>
        <end position="954"/>
    </location>
</feature>
<reference evidence="12" key="1">
    <citation type="journal article" date="2019" name="Int. J. Syst. Evol. Microbiol.">
        <title>The Global Catalogue of Microorganisms (GCM) 10K type strain sequencing project: providing services to taxonomists for standard genome sequencing and annotation.</title>
        <authorList>
            <consortium name="The Broad Institute Genomics Platform"/>
            <consortium name="The Broad Institute Genome Sequencing Center for Infectious Disease"/>
            <person name="Wu L."/>
            <person name="Ma J."/>
        </authorList>
    </citation>
    <scope>NUCLEOTIDE SEQUENCE [LARGE SCALE GENOMIC DNA]</scope>
    <source>
        <strain evidence="12">CCUG 54523</strain>
    </source>
</reference>
<feature type="domain" description="PKD" evidence="10">
    <location>
        <begin position="790"/>
        <end position="869"/>
    </location>
</feature>
<feature type="chain" id="PRO_5046164934" evidence="9">
    <location>
        <begin position="22"/>
        <end position="1634"/>
    </location>
</feature>
<gene>
    <name evidence="11" type="ORF">ACFQ0P_07040</name>
</gene>
<sequence length="1634" mass="164756">MAVSAVVAAGAVVGIAAPASAVSTAGPAPIEQRNEATVSSDPLPTVQIDSGVVWAQVIAGDTVFAGGSFSNARPAGAGQGTSLMPRSNLLAYNINTGVATSFAPVINGTVKSLAVSPDGKTLYVGGSFNQVDGQTRWNVAAFNVATGALLTTWKPAIGGSYVNAIVATDTTVYFGGLIGAAGGITRKNLAAVSATNGAVLSWAPTTDLQVDSMVINASGSKVVAAGRFETANGTTSRGMAALDPVTGALLPWNANATIRNGLASGSLAGRAGIWNISTDAGGGVYGTAWVFSNVTVGNLEGLFALEGETGSIRWIADCHGDHYGIYSDGTNVYSTGHEHDCQTAGGLPQASGNPGNMRNATVYTAAVKGTLSRSPSVGSIYSDWSGYPAPAAINWYPDWMTGTATGQGQAGWTATGNGEYLLVGGEFPLVNNIRSQGIARFAVEPPGGAKQGPRLSGADWTPTARSVESGSARVQFAANWDRDDLDLTYELWVQGATAPVATTTAQATFWNRPTQVLSAGGFTPGSTQTLYVVAKDGDGNSARSADVTVTISGAAGSTYATTVLDDNASLYWRLGGSNATGGADIAGGNNAVMGSGVSTNTDDALANEANGSAVYNGSSSGLARTSSVTPVGLSFATELWFKTSTSSGGKLVGYGSAASGNSSNPDRHLYMRNNGALVFGVWQGSNRTIESPATYRDNQWHHAVAQLSPTAGMQLFVDGVLVASDDTTTASARPITGYWRVGGDTVSGWPGAPSSSWFNGRIDEFAVYPAPLTAAQVSEHYALGAGLAMPTADFTTAGDEMAKSFDASASTAPSGRTIVSYAWNFGDGTTGNGATANHTYADPGVYTVTLTVKDSAGFTATKTSSVTATPPHQAPTAAFEPGVAGLSVTFDSSASAASGAATITEYAWTFGDGATSTEASPTHRYASAGTYTATLTVTDNLGAVSTPVSREVTVSHAAPVAAFTTSPTGLTVAFDASTSSASDGATLEYSWNWGDGSPAGSGESATHTFPANGIYQVVLTVTDSLGSTDSETVNVSVASQVFAARDDFERTAGSGWGTATTGGAWSGTTGFAVAGGAGTIALNAGQTRTSALTGVSVRDFDTTAVVSADKLANGGGLHFNLTAHKSAAGEYRLKVRTLSTGVVAASITKLVGTTETTLVTKNLTGVTYAGGTKLRLHWVGTTTGGSTALTANVWPDGGAEPAGWLLSTTDSQAQLQSGGQVGVLAYLSGSTTNVPVTVSLDDLAVVDTAASAAPEHADPEASFTAAQSELTVSTDASASTASDGATLAYSWNWGDGSAAGSGATASHTYAAAGTYTVTLTLTDSLGGTATTSKSVTVSEHVHPNPVAVFTASTSDLGVTVDGSGSTPSEGAALTYSWNWGDGTPAGSGATASHTYAAAGTYTVTLNLSDALGGTATTSQQVTVTAPPVAFIAKDDFERTVASGWGTAVTGGQWGTTAGFSVADGVGKATLNPGQTRSNLLTGVAAQDVDARVALSSDVVANGGGLHLNYLVRKTTAGDYRLKLRISSAGAVTVSLAKVVGTAETLIVNRTLSGYTHTAGAKLQLRLQAVTEGAGTALKGKVWADGTAEPTDWFVSATDAQAELQGAGQIGILSYLSGSATNVPVTVSVDDIEVK</sequence>
<organism evidence="11 12">
    <name type="scientific">Microbacterium insulae</name>
    <dbReference type="NCBI Taxonomy" id="483014"/>
    <lineage>
        <taxon>Bacteria</taxon>
        <taxon>Bacillati</taxon>
        <taxon>Actinomycetota</taxon>
        <taxon>Actinomycetes</taxon>
        <taxon>Micrococcales</taxon>
        <taxon>Microbacteriaceae</taxon>
        <taxon>Microbacterium</taxon>
    </lineage>
</organism>
<dbReference type="InterPro" id="IPR013783">
    <property type="entry name" value="Ig-like_fold"/>
</dbReference>
<evidence type="ECO:0000256" key="4">
    <source>
        <dbReference type="ARBA" id="ARBA00022737"/>
    </source>
</evidence>
<dbReference type="RefSeq" id="WP_204977844.1">
    <property type="nucleotide sequence ID" value="NZ_JBHTII010000001.1"/>
</dbReference>
<evidence type="ECO:0000256" key="5">
    <source>
        <dbReference type="ARBA" id="ARBA00022989"/>
    </source>
</evidence>
<evidence type="ECO:0000256" key="9">
    <source>
        <dbReference type="SAM" id="SignalP"/>
    </source>
</evidence>
<dbReference type="SUPFAM" id="SSF49899">
    <property type="entry name" value="Concanavalin A-like lectins/glucanases"/>
    <property type="match status" value="1"/>
</dbReference>
<comment type="caution">
    <text evidence="11">The sequence shown here is derived from an EMBL/GenBank/DDBJ whole genome shotgun (WGS) entry which is preliminary data.</text>
</comment>
<feature type="domain" description="PKD" evidence="10">
    <location>
        <begin position="1345"/>
        <end position="1430"/>
    </location>
</feature>
<dbReference type="Gene3D" id="2.60.120.200">
    <property type="match status" value="1"/>
</dbReference>
<dbReference type="InterPro" id="IPR006558">
    <property type="entry name" value="LamG-like"/>
</dbReference>
<keyword evidence="7" id="KW-1015">Disulfide bond</keyword>
<feature type="signal peptide" evidence="9">
    <location>
        <begin position="1"/>
        <end position="21"/>
    </location>
</feature>
<dbReference type="InterPro" id="IPR035986">
    <property type="entry name" value="PKD_dom_sf"/>
</dbReference>
<keyword evidence="12" id="KW-1185">Reference proteome</keyword>
<dbReference type="EMBL" id="JBHTII010000001">
    <property type="protein sequence ID" value="MFD0790148.1"/>
    <property type="molecule type" value="Genomic_DNA"/>
</dbReference>
<dbReference type="InterPro" id="IPR000601">
    <property type="entry name" value="PKD_dom"/>
</dbReference>
<dbReference type="SMART" id="SM00089">
    <property type="entry name" value="PKD"/>
    <property type="match status" value="5"/>
</dbReference>